<comment type="caution">
    <text evidence="2">The sequence shown here is derived from an EMBL/GenBank/DDBJ whole genome shotgun (WGS) entry which is preliminary data.</text>
</comment>
<dbReference type="EMBL" id="JACHGF010000010">
    <property type="protein sequence ID" value="MBB5286643.1"/>
    <property type="molecule type" value="Genomic_DNA"/>
</dbReference>
<keyword evidence="3" id="KW-1185">Reference proteome</keyword>
<dbReference type="Proteomes" id="UP000557307">
    <property type="component" value="Unassembled WGS sequence"/>
</dbReference>
<keyword evidence="1" id="KW-0472">Membrane</keyword>
<gene>
    <name evidence="2" type="ORF">HNQ92_004804</name>
</gene>
<evidence type="ECO:0000313" key="2">
    <source>
        <dbReference type="EMBL" id="MBB5286643.1"/>
    </source>
</evidence>
<proteinExistence type="predicted"/>
<accession>A0A840TZC0</accession>
<keyword evidence="1" id="KW-0812">Transmembrane</keyword>
<protein>
    <submittedName>
        <fullName evidence="2">Uncharacterized protein</fullName>
    </submittedName>
</protein>
<sequence>MRTMNSTSLFTNSISWLFGIVVVAIGTINVFWGNDPGFGIFLLLLSWVYAPPLATLFREKTGWPLPGAVKIVLGLFILWAALGVGELFDKIELMRGTF</sequence>
<feature type="transmembrane region" description="Helical" evidence="1">
    <location>
        <begin position="12"/>
        <end position="32"/>
    </location>
</feature>
<feature type="transmembrane region" description="Helical" evidence="1">
    <location>
        <begin position="69"/>
        <end position="88"/>
    </location>
</feature>
<evidence type="ECO:0000313" key="3">
    <source>
        <dbReference type="Proteomes" id="UP000557307"/>
    </source>
</evidence>
<evidence type="ECO:0000256" key="1">
    <source>
        <dbReference type="SAM" id="Phobius"/>
    </source>
</evidence>
<reference evidence="2 3" key="1">
    <citation type="submission" date="2020-08" db="EMBL/GenBank/DDBJ databases">
        <title>Genomic Encyclopedia of Type Strains, Phase IV (KMG-IV): sequencing the most valuable type-strain genomes for metagenomic binning, comparative biology and taxonomic classification.</title>
        <authorList>
            <person name="Goeker M."/>
        </authorList>
    </citation>
    <scope>NUCLEOTIDE SEQUENCE [LARGE SCALE GENOMIC DNA]</scope>
    <source>
        <strain evidence="2 3">DSM 105074</strain>
    </source>
</reference>
<dbReference type="AlphaFoldDB" id="A0A840TZC0"/>
<feature type="transmembrane region" description="Helical" evidence="1">
    <location>
        <begin position="38"/>
        <end position="57"/>
    </location>
</feature>
<keyword evidence="1" id="KW-1133">Transmembrane helix</keyword>
<organism evidence="2 3">
    <name type="scientific">Rhabdobacter roseus</name>
    <dbReference type="NCBI Taxonomy" id="1655419"/>
    <lineage>
        <taxon>Bacteria</taxon>
        <taxon>Pseudomonadati</taxon>
        <taxon>Bacteroidota</taxon>
        <taxon>Cytophagia</taxon>
        <taxon>Cytophagales</taxon>
        <taxon>Cytophagaceae</taxon>
        <taxon>Rhabdobacter</taxon>
    </lineage>
</organism>
<name>A0A840TZC0_9BACT</name>